<dbReference type="EMBL" id="MNPJ01000014">
    <property type="protein sequence ID" value="OQS55137.1"/>
    <property type="molecule type" value="Genomic_DNA"/>
</dbReference>
<dbReference type="SUPFAM" id="SSF52540">
    <property type="entry name" value="P-loop containing nucleoside triphosphate hydrolases"/>
    <property type="match status" value="1"/>
</dbReference>
<feature type="domain" description="AAA+ ATPase" evidence="2">
    <location>
        <begin position="195"/>
        <end position="294"/>
    </location>
</feature>
<dbReference type="GO" id="GO:0005524">
    <property type="term" value="F:ATP binding"/>
    <property type="evidence" value="ECO:0007669"/>
    <property type="project" value="InterPro"/>
</dbReference>
<accession>A0A1W0E793</accession>
<evidence type="ECO:0000259" key="2">
    <source>
        <dbReference type="SMART" id="SM00382"/>
    </source>
</evidence>
<dbReference type="FunFam" id="3.40.50.300:FF:002850">
    <property type="entry name" value="Katanin p60 ATPase-containing subunit A-like 2"/>
    <property type="match status" value="1"/>
</dbReference>
<proteinExistence type="inferred from homology"/>
<dbReference type="Gene3D" id="3.40.50.300">
    <property type="entry name" value="P-loop containing nucleotide triphosphate hydrolases"/>
    <property type="match status" value="1"/>
</dbReference>
<dbReference type="PANTHER" id="PTHR23074">
    <property type="entry name" value="AAA DOMAIN-CONTAINING"/>
    <property type="match status" value="1"/>
</dbReference>
<comment type="similarity">
    <text evidence="1">Belongs to the AAA ATPase family.</text>
</comment>
<reference evidence="3 4" key="1">
    <citation type="journal article" date="2017" name="Environ. Microbiol.">
        <title>Decay of the glycolytic pathway and adaptation to intranuclear parasitism within Enterocytozoonidae microsporidia.</title>
        <authorList>
            <person name="Wiredu Boakye D."/>
            <person name="Jaroenlak P."/>
            <person name="Prachumwat A."/>
            <person name="Williams T.A."/>
            <person name="Bateman K.S."/>
            <person name="Itsathitphaisarn O."/>
            <person name="Sritunyalucksana K."/>
            <person name="Paszkiewicz K.H."/>
            <person name="Moore K.A."/>
            <person name="Stentiford G.D."/>
            <person name="Williams B.A."/>
        </authorList>
    </citation>
    <scope>NUCLEOTIDE SEQUENCE [LARGE SCALE GENOMIC DNA]</scope>
    <source>
        <strain evidence="3 4">TH1</strain>
    </source>
</reference>
<dbReference type="InterPro" id="IPR027417">
    <property type="entry name" value="P-loop_NTPase"/>
</dbReference>
<evidence type="ECO:0000313" key="3">
    <source>
        <dbReference type="EMBL" id="OQS55137.1"/>
    </source>
</evidence>
<dbReference type="InterPro" id="IPR003593">
    <property type="entry name" value="AAA+_ATPase"/>
</dbReference>
<dbReference type="STRING" id="646526.A0A1W0E793"/>
<protein>
    <submittedName>
        <fullName evidence="3">Fignl1</fullName>
    </submittedName>
</protein>
<sequence>MSSGDSFRKLKQKLKDLDLPHFSFNYTNDASTNYAYKIDKELENLFTECGKYAINEAAKDKDNLPFIYDIVTSNLIEDFDIKEIDKLLKEYKEVECDLLEKVKVDQTATSHAFVKASNMSENASNVNTTGQKKKVSEKDDEGEMLKNKILNEIVQNTNDITWEDVVGLEQVKQSINEIVLWPLMRPDIFTGLRNPPKGLLLFGPPGTGKTMIGKCMAAQVNATFFSISASSLTSKWVGEGEKLVRALFTVAREKSPSIIFVDEIDSLLSQRQDNENEGSRRIKTEFLVQFDGAKVDD</sequence>
<organism evidence="3 4">
    <name type="scientific">Ecytonucleospora hepatopenaei</name>
    <dbReference type="NCBI Taxonomy" id="646526"/>
    <lineage>
        <taxon>Eukaryota</taxon>
        <taxon>Fungi</taxon>
        <taxon>Fungi incertae sedis</taxon>
        <taxon>Microsporidia</taxon>
        <taxon>Enterocytozoonidae</taxon>
        <taxon>Ecytonucleospora</taxon>
    </lineage>
</organism>
<gene>
    <name evidence="3" type="primary">Fignl1</name>
    <name evidence="3" type="ORF">EHP00_273</name>
</gene>
<dbReference type="Proteomes" id="UP000192758">
    <property type="component" value="Unassembled WGS sequence"/>
</dbReference>
<name>A0A1W0E793_9MICR</name>
<evidence type="ECO:0000313" key="4">
    <source>
        <dbReference type="Proteomes" id="UP000192758"/>
    </source>
</evidence>
<dbReference type="PANTHER" id="PTHR23074:SF17">
    <property type="entry name" value="FIDGETIN-LIKE PROTEIN 1"/>
    <property type="match status" value="1"/>
</dbReference>
<dbReference type="InterPro" id="IPR003959">
    <property type="entry name" value="ATPase_AAA_core"/>
</dbReference>
<dbReference type="OrthoDB" id="10251136at2759"/>
<dbReference type="SMART" id="SM00382">
    <property type="entry name" value="AAA"/>
    <property type="match status" value="1"/>
</dbReference>
<dbReference type="GO" id="GO:0016887">
    <property type="term" value="F:ATP hydrolysis activity"/>
    <property type="evidence" value="ECO:0007669"/>
    <property type="project" value="InterPro"/>
</dbReference>
<comment type="caution">
    <text evidence="3">The sequence shown here is derived from an EMBL/GenBank/DDBJ whole genome shotgun (WGS) entry which is preliminary data.</text>
</comment>
<keyword evidence="4" id="KW-1185">Reference proteome</keyword>
<dbReference type="Pfam" id="PF00004">
    <property type="entry name" value="AAA"/>
    <property type="match status" value="1"/>
</dbReference>
<dbReference type="InterPro" id="IPR050304">
    <property type="entry name" value="MT-severing_AAA_ATPase"/>
</dbReference>
<dbReference type="AlphaFoldDB" id="A0A1W0E793"/>
<dbReference type="VEuPathDB" id="MicrosporidiaDB:EHP00_273"/>
<evidence type="ECO:0000256" key="1">
    <source>
        <dbReference type="ARBA" id="ARBA00006914"/>
    </source>
</evidence>